<dbReference type="GO" id="GO:0008889">
    <property type="term" value="F:glycerophosphodiester phosphodiesterase activity"/>
    <property type="evidence" value="ECO:0007669"/>
    <property type="project" value="UniProtKB-EC"/>
</dbReference>
<gene>
    <name evidence="3" type="ORF">FM110_02365</name>
</gene>
<organism evidence="3 4">
    <name type="scientific">Brachybacterium nesterenkovii</name>
    <dbReference type="NCBI Taxonomy" id="47847"/>
    <lineage>
        <taxon>Bacteria</taxon>
        <taxon>Bacillati</taxon>
        <taxon>Actinomycetota</taxon>
        <taxon>Actinomycetes</taxon>
        <taxon>Micrococcales</taxon>
        <taxon>Dermabacteraceae</taxon>
        <taxon>Brachybacterium</taxon>
    </lineage>
</organism>
<dbReference type="Gene3D" id="3.20.20.190">
    <property type="entry name" value="Phosphatidylinositol (PI) phosphodiesterase"/>
    <property type="match status" value="1"/>
</dbReference>
<evidence type="ECO:0000259" key="2">
    <source>
        <dbReference type="PROSITE" id="PS51704"/>
    </source>
</evidence>
<feature type="region of interest" description="Disordered" evidence="1">
    <location>
        <begin position="1"/>
        <end position="68"/>
    </location>
</feature>
<dbReference type="InterPro" id="IPR030395">
    <property type="entry name" value="GP_PDE_dom"/>
</dbReference>
<proteinExistence type="predicted"/>
<dbReference type="Pfam" id="PF03009">
    <property type="entry name" value="GDPD"/>
    <property type="match status" value="1"/>
</dbReference>
<feature type="compositionally biased region" description="Basic and acidic residues" evidence="1">
    <location>
        <begin position="22"/>
        <end position="33"/>
    </location>
</feature>
<evidence type="ECO:0000256" key="1">
    <source>
        <dbReference type="SAM" id="MobiDB-lite"/>
    </source>
</evidence>
<evidence type="ECO:0000313" key="4">
    <source>
        <dbReference type="Proteomes" id="UP000195981"/>
    </source>
</evidence>
<dbReference type="CDD" id="cd08556">
    <property type="entry name" value="GDPD"/>
    <property type="match status" value="1"/>
</dbReference>
<dbReference type="PANTHER" id="PTHR46211">
    <property type="entry name" value="GLYCEROPHOSPHORYL DIESTER PHOSPHODIESTERASE"/>
    <property type="match status" value="1"/>
</dbReference>
<reference evidence="3 4" key="1">
    <citation type="submission" date="2017-02" db="EMBL/GenBank/DDBJ databases">
        <authorList>
            <person name="Peterson S.W."/>
        </authorList>
    </citation>
    <scope>NUCLEOTIDE SEQUENCE [LARGE SCALE GENOMIC DNA]</scope>
    <source>
        <strain evidence="3 4">CIP104813</strain>
    </source>
</reference>
<feature type="domain" description="GP-PDE" evidence="2">
    <location>
        <begin position="70"/>
        <end position="313"/>
    </location>
</feature>
<keyword evidence="3" id="KW-0378">Hydrolase</keyword>
<evidence type="ECO:0000313" key="3">
    <source>
        <dbReference type="EMBL" id="SLM88750.1"/>
    </source>
</evidence>
<dbReference type="AlphaFoldDB" id="A0A1X6WU65"/>
<dbReference type="Proteomes" id="UP000195981">
    <property type="component" value="Unassembled WGS sequence"/>
</dbReference>
<protein>
    <submittedName>
        <fullName evidence="3">Glycerophosphoryl diester phosphodiesterase</fullName>
        <ecNumber evidence="3">3.1.4.46</ecNumber>
    </submittedName>
</protein>
<dbReference type="PROSITE" id="PS51704">
    <property type="entry name" value="GP_PDE"/>
    <property type="match status" value="1"/>
</dbReference>
<dbReference type="EMBL" id="FWFG01000022">
    <property type="protein sequence ID" value="SLM88750.1"/>
    <property type="molecule type" value="Genomic_DNA"/>
</dbReference>
<dbReference type="InterPro" id="IPR017946">
    <property type="entry name" value="PLC-like_Pdiesterase_TIM-brl"/>
</dbReference>
<dbReference type="EC" id="3.1.4.46" evidence="3"/>
<name>A0A1X6WU65_9MICO</name>
<dbReference type="SUPFAM" id="SSF51695">
    <property type="entry name" value="PLC-like phosphodiesterases"/>
    <property type="match status" value="1"/>
</dbReference>
<dbReference type="GO" id="GO:0006629">
    <property type="term" value="P:lipid metabolic process"/>
    <property type="evidence" value="ECO:0007669"/>
    <property type="project" value="InterPro"/>
</dbReference>
<dbReference type="PANTHER" id="PTHR46211:SF1">
    <property type="entry name" value="GLYCEROPHOSPHODIESTER PHOSPHODIESTERASE, CYTOPLASMIC"/>
    <property type="match status" value="1"/>
</dbReference>
<sequence>MCPMRQGGSLPLLHGRRGPHGARVETPRPRTPREDDEERTVMTTNGRRRPAPGAEQTDAPSPASARGLRPRVVGHRGAALLEPENTLRSFRRALADGADTLECDVHLTRDGHVAVMHDATIDRTADASSPRRTGALAELTRAELDEVRLPRGEVVPSLEELLALLDETGPQSPTEPAQSPTEPPQCAPRLLVEVKAPDAAAAVCRLVTEREDVAVISFHPEALATVRELAPGTPVVLVADHGDAAVALAHDLGAHGVALDVDHVSAADVARAHGLGLEVNVWTANTEDQLRRGLEAGADSISSDDPAWAIRQRERLASGNS</sequence>
<keyword evidence="4" id="KW-1185">Reference proteome</keyword>
<accession>A0A1X6WU65</accession>